<comment type="caution">
    <text evidence="2">The sequence shown here is derived from an EMBL/GenBank/DDBJ whole genome shotgun (WGS) entry which is preliminary data.</text>
</comment>
<dbReference type="EMBL" id="SRLO01000649">
    <property type="protein sequence ID" value="TNN49581.1"/>
    <property type="molecule type" value="Genomic_DNA"/>
</dbReference>
<feature type="region of interest" description="Disordered" evidence="1">
    <location>
        <begin position="89"/>
        <end position="123"/>
    </location>
</feature>
<evidence type="ECO:0000313" key="3">
    <source>
        <dbReference type="Proteomes" id="UP000314294"/>
    </source>
</evidence>
<keyword evidence="3" id="KW-1185">Reference proteome</keyword>
<name>A0A4Z2G8J7_9TELE</name>
<organism evidence="2 3">
    <name type="scientific">Liparis tanakae</name>
    <name type="common">Tanaka's snailfish</name>
    <dbReference type="NCBI Taxonomy" id="230148"/>
    <lineage>
        <taxon>Eukaryota</taxon>
        <taxon>Metazoa</taxon>
        <taxon>Chordata</taxon>
        <taxon>Craniata</taxon>
        <taxon>Vertebrata</taxon>
        <taxon>Euteleostomi</taxon>
        <taxon>Actinopterygii</taxon>
        <taxon>Neopterygii</taxon>
        <taxon>Teleostei</taxon>
        <taxon>Neoteleostei</taxon>
        <taxon>Acanthomorphata</taxon>
        <taxon>Eupercaria</taxon>
        <taxon>Perciformes</taxon>
        <taxon>Cottioidei</taxon>
        <taxon>Cottales</taxon>
        <taxon>Liparidae</taxon>
        <taxon>Liparis</taxon>
    </lineage>
</organism>
<accession>A0A4Z2G8J7</accession>
<gene>
    <name evidence="2" type="ORF">EYF80_040199</name>
</gene>
<dbReference type="AlphaFoldDB" id="A0A4Z2G8J7"/>
<dbReference type="Proteomes" id="UP000314294">
    <property type="component" value="Unassembled WGS sequence"/>
</dbReference>
<evidence type="ECO:0000256" key="1">
    <source>
        <dbReference type="SAM" id="MobiDB-lite"/>
    </source>
</evidence>
<protein>
    <submittedName>
        <fullName evidence="2">Uncharacterized protein</fullName>
    </submittedName>
</protein>
<proteinExistence type="predicted"/>
<reference evidence="2 3" key="1">
    <citation type="submission" date="2019-03" db="EMBL/GenBank/DDBJ databases">
        <title>First draft genome of Liparis tanakae, snailfish: a comprehensive survey of snailfish specific genes.</title>
        <authorList>
            <person name="Kim W."/>
            <person name="Song I."/>
            <person name="Jeong J.-H."/>
            <person name="Kim D."/>
            <person name="Kim S."/>
            <person name="Ryu S."/>
            <person name="Song J.Y."/>
            <person name="Lee S.K."/>
        </authorList>
    </citation>
    <scope>NUCLEOTIDE SEQUENCE [LARGE SCALE GENOMIC DNA]</scope>
    <source>
        <tissue evidence="2">Muscle</tissue>
    </source>
</reference>
<sequence>MVHLFPLFFTGGGQSTARMASSNTVFRPRWVRAEHSRSSLVPTRMMGVLGQWCLTSGYHWATARTTHTREHVGVNGRFVAGTQHVVVQGGGQSHRADSKATFEPTESAQRRQRGCSRDRDMTTFRPKTPDLHVPQCNWIVCVYRALRGIWIIAETRAKKPRLSLIT</sequence>
<evidence type="ECO:0000313" key="2">
    <source>
        <dbReference type="EMBL" id="TNN49581.1"/>
    </source>
</evidence>